<dbReference type="Proteomes" id="UP001165121">
    <property type="component" value="Unassembled WGS sequence"/>
</dbReference>
<gene>
    <name evidence="1" type="ORF">Pfra01_001697400</name>
</gene>
<organism evidence="1 2">
    <name type="scientific">Phytophthora fragariaefolia</name>
    <dbReference type="NCBI Taxonomy" id="1490495"/>
    <lineage>
        <taxon>Eukaryota</taxon>
        <taxon>Sar</taxon>
        <taxon>Stramenopiles</taxon>
        <taxon>Oomycota</taxon>
        <taxon>Peronosporomycetes</taxon>
        <taxon>Peronosporales</taxon>
        <taxon>Peronosporaceae</taxon>
        <taxon>Phytophthora</taxon>
    </lineage>
</organism>
<keyword evidence="2" id="KW-1185">Reference proteome</keyword>
<evidence type="ECO:0000313" key="1">
    <source>
        <dbReference type="EMBL" id="GMF46308.1"/>
    </source>
</evidence>
<evidence type="ECO:0000313" key="2">
    <source>
        <dbReference type="Proteomes" id="UP001165121"/>
    </source>
</evidence>
<dbReference type="EMBL" id="BSXT01001960">
    <property type="protein sequence ID" value="GMF46308.1"/>
    <property type="molecule type" value="Genomic_DNA"/>
</dbReference>
<sequence length="72" mass="8182">MWREDGSFALQQRTEGLHWRLVHSDKSGEIRKLQDEQQVLPLRLTAGKAFALAERALEANALTLQLAKQQPS</sequence>
<reference evidence="1" key="1">
    <citation type="submission" date="2023-04" db="EMBL/GenBank/DDBJ databases">
        <title>Phytophthora fragariaefolia NBRC 109709.</title>
        <authorList>
            <person name="Ichikawa N."/>
            <person name="Sato H."/>
            <person name="Tonouchi N."/>
        </authorList>
    </citation>
    <scope>NUCLEOTIDE SEQUENCE</scope>
    <source>
        <strain evidence="1">NBRC 109709</strain>
    </source>
</reference>
<dbReference type="AlphaFoldDB" id="A0A9W6XT31"/>
<comment type="caution">
    <text evidence="1">The sequence shown here is derived from an EMBL/GenBank/DDBJ whole genome shotgun (WGS) entry which is preliminary data.</text>
</comment>
<proteinExistence type="predicted"/>
<accession>A0A9W6XT31</accession>
<protein>
    <submittedName>
        <fullName evidence="1">Unnamed protein product</fullName>
    </submittedName>
</protein>
<name>A0A9W6XT31_9STRA</name>